<evidence type="ECO:0000313" key="2">
    <source>
        <dbReference type="EMBL" id="RKP16954.1"/>
    </source>
</evidence>
<dbReference type="AlphaFoldDB" id="A0A4P9YCY8"/>
<evidence type="ECO:0000256" key="1">
    <source>
        <dbReference type="SAM" id="Phobius"/>
    </source>
</evidence>
<accession>A0A4P9YCY8</accession>
<gene>
    <name evidence="2" type="ORF">ROZALSC1DRAFT_24707</name>
</gene>
<dbReference type="Proteomes" id="UP000281549">
    <property type="component" value="Unassembled WGS sequence"/>
</dbReference>
<keyword evidence="1" id="KW-0472">Membrane</keyword>
<proteinExistence type="predicted"/>
<name>A0A4P9YCY8_ROZAC</name>
<keyword evidence="1" id="KW-0812">Transmembrane</keyword>
<keyword evidence="1" id="KW-1133">Transmembrane helix</keyword>
<reference evidence="3" key="1">
    <citation type="journal article" date="2018" name="Nat. Microbiol.">
        <title>Leveraging single-cell genomics to expand the fungal tree of life.</title>
        <authorList>
            <person name="Ahrendt S.R."/>
            <person name="Quandt C.A."/>
            <person name="Ciobanu D."/>
            <person name="Clum A."/>
            <person name="Salamov A."/>
            <person name="Andreopoulos B."/>
            <person name="Cheng J.F."/>
            <person name="Woyke T."/>
            <person name="Pelin A."/>
            <person name="Henrissat B."/>
            <person name="Reynolds N.K."/>
            <person name="Benny G.L."/>
            <person name="Smith M.E."/>
            <person name="James T.Y."/>
            <person name="Grigoriev I.V."/>
        </authorList>
    </citation>
    <scope>NUCLEOTIDE SEQUENCE [LARGE SCALE GENOMIC DNA]</scope>
    <source>
        <strain evidence="3">CSF55</strain>
    </source>
</reference>
<protein>
    <submittedName>
        <fullName evidence="2">Uncharacterized protein</fullName>
    </submittedName>
</protein>
<feature type="non-terminal residue" evidence="2">
    <location>
        <position position="1"/>
    </location>
</feature>
<dbReference type="EMBL" id="ML006121">
    <property type="protein sequence ID" value="RKP16954.1"/>
    <property type="molecule type" value="Genomic_DNA"/>
</dbReference>
<organism evidence="2 3">
    <name type="scientific">Rozella allomycis (strain CSF55)</name>
    <dbReference type="NCBI Taxonomy" id="988480"/>
    <lineage>
        <taxon>Eukaryota</taxon>
        <taxon>Fungi</taxon>
        <taxon>Fungi incertae sedis</taxon>
        <taxon>Cryptomycota</taxon>
        <taxon>Cryptomycota incertae sedis</taxon>
        <taxon>Rozella</taxon>
    </lineage>
</organism>
<sequence length="142" mass="15769">YNSKRGAYIHSNHIYSTAIVNSFIDTNLITFDAYVHPKVERGIVFNTFSDFIPSVGFYLYQHSDNAAAQTQNNGDLSTIVQISSSVGGAIATVCVVGAIAIIVRRRQRNRKKEIFRMFTQRNMAYSAAGLINRTSSVGDKIK</sequence>
<evidence type="ECO:0000313" key="3">
    <source>
        <dbReference type="Proteomes" id="UP000281549"/>
    </source>
</evidence>
<feature type="transmembrane region" description="Helical" evidence="1">
    <location>
        <begin position="82"/>
        <end position="103"/>
    </location>
</feature>